<protein>
    <submittedName>
        <fullName evidence="2">Uncharacterized protein</fullName>
    </submittedName>
</protein>
<feature type="compositionally biased region" description="Basic and acidic residues" evidence="1">
    <location>
        <begin position="7"/>
        <end position="27"/>
    </location>
</feature>
<evidence type="ECO:0000256" key="1">
    <source>
        <dbReference type="SAM" id="MobiDB-lite"/>
    </source>
</evidence>
<comment type="caution">
    <text evidence="2">The sequence shown here is derived from an EMBL/GenBank/DDBJ whole genome shotgun (WGS) entry which is preliminary data.</text>
</comment>
<evidence type="ECO:0000313" key="2">
    <source>
        <dbReference type="EMBL" id="KAK8921146.1"/>
    </source>
</evidence>
<evidence type="ECO:0000313" key="3">
    <source>
        <dbReference type="Proteomes" id="UP001418222"/>
    </source>
</evidence>
<reference evidence="2 3" key="1">
    <citation type="journal article" date="2022" name="Nat. Plants">
        <title>Genomes of leafy and leafless Platanthera orchids illuminate the evolution of mycoheterotrophy.</title>
        <authorList>
            <person name="Li M.H."/>
            <person name="Liu K.W."/>
            <person name="Li Z."/>
            <person name="Lu H.C."/>
            <person name="Ye Q.L."/>
            <person name="Zhang D."/>
            <person name="Wang J.Y."/>
            <person name="Li Y.F."/>
            <person name="Zhong Z.M."/>
            <person name="Liu X."/>
            <person name="Yu X."/>
            <person name="Liu D.K."/>
            <person name="Tu X.D."/>
            <person name="Liu B."/>
            <person name="Hao Y."/>
            <person name="Liao X.Y."/>
            <person name="Jiang Y.T."/>
            <person name="Sun W.H."/>
            <person name="Chen J."/>
            <person name="Chen Y.Q."/>
            <person name="Ai Y."/>
            <person name="Zhai J.W."/>
            <person name="Wu S.S."/>
            <person name="Zhou Z."/>
            <person name="Hsiao Y.Y."/>
            <person name="Wu W.L."/>
            <person name="Chen Y.Y."/>
            <person name="Lin Y.F."/>
            <person name="Hsu J.L."/>
            <person name="Li C.Y."/>
            <person name="Wang Z.W."/>
            <person name="Zhao X."/>
            <person name="Zhong W.Y."/>
            <person name="Ma X.K."/>
            <person name="Ma L."/>
            <person name="Huang J."/>
            <person name="Chen G.Z."/>
            <person name="Huang M.Z."/>
            <person name="Huang L."/>
            <person name="Peng D.H."/>
            <person name="Luo Y.B."/>
            <person name="Zou S.Q."/>
            <person name="Chen S.P."/>
            <person name="Lan S."/>
            <person name="Tsai W.C."/>
            <person name="Van de Peer Y."/>
            <person name="Liu Z.J."/>
        </authorList>
    </citation>
    <scope>NUCLEOTIDE SEQUENCE [LARGE SCALE GENOMIC DNA]</scope>
    <source>
        <strain evidence="2">Lor287</strain>
    </source>
</reference>
<dbReference type="AlphaFoldDB" id="A0AAP0AZL7"/>
<proteinExistence type="predicted"/>
<keyword evidence="3" id="KW-1185">Reference proteome</keyword>
<accession>A0AAP0AZL7</accession>
<dbReference type="Proteomes" id="UP001418222">
    <property type="component" value="Unassembled WGS sequence"/>
</dbReference>
<organism evidence="2 3">
    <name type="scientific">Platanthera zijinensis</name>
    <dbReference type="NCBI Taxonomy" id="2320716"/>
    <lineage>
        <taxon>Eukaryota</taxon>
        <taxon>Viridiplantae</taxon>
        <taxon>Streptophyta</taxon>
        <taxon>Embryophyta</taxon>
        <taxon>Tracheophyta</taxon>
        <taxon>Spermatophyta</taxon>
        <taxon>Magnoliopsida</taxon>
        <taxon>Liliopsida</taxon>
        <taxon>Asparagales</taxon>
        <taxon>Orchidaceae</taxon>
        <taxon>Orchidoideae</taxon>
        <taxon>Orchideae</taxon>
        <taxon>Orchidinae</taxon>
        <taxon>Platanthera</taxon>
    </lineage>
</organism>
<gene>
    <name evidence="2" type="ORF">KSP39_PZI020629</name>
</gene>
<sequence length="115" mass="12396">MVLNHRMSADAHMQPREPADGLPDGHRHTCATARARDWSPVCPSQPRTPQSAGPRGLAPGRPSSAKPPPLGRVAGHPAEHPPVGPDVVQFSEPKLSKLAGYEIMVLKWFSKCPNN</sequence>
<feature type="region of interest" description="Disordered" evidence="1">
    <location>
        <begin position="1"/>
        <end position="87"/>
    </location>
</feature>
<name>A0AAP0AZL7_9ASPA</name>
<dbReference type="EMBL" id="JBBWWQ010000018">
    <property type="protein sequence ID" value="KAK8921146.1"/>
    <property type="molecule type" value="Genomic_DNA"/>
</dbReference>